<proteinExistence type="predicted"/>
<reference evidence="3" key="1">
    <citation type="journal article" date="2019" name="Int. J. Syst. Evol. Microbiol.">
        <title>The Global Catalogue of Microorganisms (GCM) 10K type strain sequencing project: providing services to taxonomists for standard genome sequencing and annotation.</title>
        <authorList>
            <consortium name="The Broad Institute Genomics Platform"/>
            <consortium name="The Broad Institute Genome Sequencing Center for Infectious Disease"/>
            <person name="Wu L."/>
            <person name="Ma J."/>
        </authorList>
    </citation>
    <scope>NUCLEOTIDE SEQUENCE [LARGE SCALE GENOMIC DNA]</scope>
    <source>
        <strain evidence="3">JCM 12165</strain>
    </source>
</reference>
<dbReference type="Proteomes" id="UP001595896">
    <property type="component" value="Unassembled WGS sequence"/>
</dbReference>
<name>A0ABV9NSF6_9BACI</name>
<evidence type="ECO:0000313" key="2">
    <source>
        <dbReference type="EMBL" id="MFC4735251.1"/>
    </source>
</evidence>
<dbReference type="InterPro" id="IPR027843">
    <property type="entry name" value="DUF4440"/>
</dbReference>
<sequence>MSDQLSAHIRELEETHIRPDVRRDIKQLGELLADSFIEIGSSGRKYGKREVLESGVHVTEMTMHDYQVRTLAENTVLAVYYLVDHTQQKQTYRSSIWSKIDGRWQLAFHQGTPSASHKAD</sequence>
<organism evidence="2 3">
    <name type="scientific">Bacillus daqingensis</name>
    <dbReference type="NCBI Taxonomy" id="872396"/>
    <lineage>
        <taxon>Bacteria</taxon>
        <taxon>Bacillati</taxon>
        <taxon>Bacillota</taxon>
        <taxon>Bacilli</taxon>
        <taxon>Bacillales</taxon>
        <taxon>Bacillaceae</taxon>
        <taxon>Bacillus</taxon>
    </lineage>
</organism>
<dbReference type="RefSeq" id="WP_377907874.1">
    <property type="nucleotide sequence ID" value="NZ_JBHSGK010000003.1"/>
</dbReference>
<evidence type="ECO:0000313" key="3">
    <source>
        <dbReference type="Proteomes" id="UP001595896"/>
    </source>
</evidence>
<feature type="domain" description="DUF4440" evidence="1">
    <location>
        <begin position="9"/>
        <end position="106"/>
    </location>
</feature>
<dbReference type="InterPro" id="IPR032710">
    <property type="entry name" value="NTF2-like_dom_sf"/>
</dbReference>
<evidence type="ECO:0000259" key="1">
    <source>
        <dbReference type="Pfam" id="PF14534"/>
    </source>
</evidence>
<dbReference type="Gene3D" id="3.10.450.50">
    <property type="match status" value="1"/>
</dbReference>
<gene>
    <name evidence="2" type="ORF">ACFO4L_01520</name>
</gene>
<accession>A0ABV9NSF6</accession>
<dbReference type="EMBL" id="JBHSGK010000003">
    <property type="protein sequence ID" value="MFC4735251.1"/>
    <property type="molecule type" value="Genomic_DNA"/>
</dbReference>
<keyword evidence="3" id="KW-1185">Reference proteome</keyword>
<dbReference type="Pfam" id="PF14534">
    <property type="entry name" value="DUF4440"/>
    <property type="match status" value="1"/>
</dbReference>
<comment type="caution">
    <text evidence="2">The sequence shown here is derived from an EMBL/GenBank/DDBJ whole genome shotgun (WGS) entry which is preliminary data.</text>
</comment>
<dbReference type="SUPFAM" id="SSF54427">
    <property type="entry name" value="NTF2-like"/>
    <property type="match status" value="1"/>
</dbReference>
<protein>
    <submittedName>
        <fullName evidence="2">DUF4440 domain-containing protein</fullName>
    </submittedName>
</protein>